<dbReference type="WBParaSite" id="NBR_0001223501-mRNA-1">
    <property type="protein sequence ID" value="NBR_0001223501-mRNA-1"/>
    <property type="gene ID" value="NBR_0001223501"/>
</dbReference>
<keyword evidence="1" id="KW-1133">Transmembrane helix</keyword>
<dbReference type="SUPFAM" id="SSF57302">
    <property type="entry name" value="Snake toxin-like"/>
    <property type="match status" value="1"/>
</dbReference>
<evidence type="ECO:0000313" key="5">
    <source>
        <dbReference type="WBParaSite" id="NBR_0001223501-mRNA-1"/>
    </source>
</evidence>
<dbReference type="InterPro" id="IPR045860">
    <property type="entry name" value="Snake_toxin-like_sf"/>
</dbReference>
<keyword evidence="1" id="KW-0472">Membrane</keyword>
<name>A0A0N4Y7S9_NIPBR</name>
<keyword evidence="1" id="KW-0812">Transmembrane</keyword>
<feature type="signal peptide" evidence="2">
    <location>
        <begin position="1"/>
        <end position="21"/>
    </location>
</feature>
<evidence type="ECO:0000256" key="2">
    <source>
        <dbReference type="SAM" id="SignalP"/>
    </source>
</evidence>
<keyword evidence="2" id="KW-0732">Signal</keyword>
<dbReference type="STRING" id="27835.A0A0N4Y7S9"/>
<evidence type="ECO:0000256" key="1">
    <source>
        <dbReference type="SAM" id="Phobius"/>
    </source>
</evidence>
<dbReference type="EMBL" id="UYSL01020700">
    <property type="protein sequence ID" value="VDL75825.1"/>
    <property type="molecule type" value="Genomic_DNA"/>
</dbReference>
<dbReference type="AlphaFoldDB" id="A0A0N4Y7S9"/>
<keyword evidence="4" id="KW-1185">Reference proteome</keyword>
<reference evidence="3 4" key="2">
    <citation type="submission" date="2018-11" db="EMBL/GenBank/DDBJ databases">
        <authorList>
            <consortium name="Pathogen Informatics"/>
        </authorList>
    </citation>
    <scope>NUCLEOTIDE SEQUENCE [LARGE SCALE GENOMIC DNA]</scope>
</reference>
<feature type="transmembrane region" description="Helical" evidence="1">
    <location>
        <begin position="134"/>
        <end position="150"/>
    </location>
</feature>
<accession>A0A0N4Y7S9</accession>
<feature type="chain" id="PRO_5043125306" evidence="2">
    <location>
        <begin position="22"/>
        <end position="151"/>
    </location>
</feature>
<evidence type="ECO:0000313" key="4">
    <source>
        <dbReference type="Proteomes" id="UP000271162"/>
    </source>
</evidence>
<reference evidence="5" key="1">
    <citation type="submission" date="2017-02" db="UniProtKB">
        <authorList>
            <consortium name="WormBaseParasite"/>
        </authorList>
    </citation>
    <scope>IDENTIFICATION</scope>
</reference>
<dbReference type="Proteomes" id="UP000271162">
    <property type="component" value="Unassembled WGS sequence"/>
</dbReference>
<protein>
    <submittedName>
        <fullName evidence="5">Toxin_TOLIP domain-containing protein</fullName>
    </submittedName>
</protein>
<proteinExistence type="predicted"/>
<evidence type="ECO:0000313" key="3">
    <source>
        <dbReference type="EMBL" id="VDL75825.1"/>
    </source>
</evidence>
<dbReference type="CDD" id="cd00117">
    <property type="entry name" value="TFP"/>
    <property type="match status" value="1"/>
</dbReference>
<organism evidence="5">
    <name type="scientific">Nippostrongylus brasiliensis</name>
    <name type="common">Rat hookworm</name>
    <dbReference type="NCBI Taxonomy" id="27835"/>
    <lineage>
        <taxon>Eukaryota</taxon>
        <taxon>Metazoa</taxon>
        <taxon>Ecdysozoa</taxon>
        <taxon>Nematoda</taxon>
        <taxon>Chromadorea</taxon>
        <taxon>Rhabditida</taxon>
        <taxon>Rhabditina</taxon>
        <taxon>Rhabditomorpha</taxon>
        <taxon>Strongyloidea</taxon>
        <taxon>Heligmosomidae</taxon>
        <taxon>Nippostrongylus</taxon>
    </lineage>
</organism>
<gene>
    <name evidence="3" type="ORF">NBR_LOCUS12236</name>
</gene>
<sequence length="151" mass="17720">MWRRSLFVTSLLTYVLEQTDGLTCNFCVHSRRKKDQMDGIKQHPDCMNHLKFMSRVDMRRECATKEQFCKSKVTNLNGFFILIERDCAVTCEEGCEERGYGLFYTECTRCCRDHLCNEYDGREYYRPKASPQNLAIPGLAVFLVLLMIFLN</sequence>
<dbReference type="OMA" id="RHCASNE"/>